<evidence type="ECO:0000313" key="2">
    <source>
        <dbReference type="EMBL" id="QBZ61207.1"/>
    </source>
</evidence>
<evidence type="ECO:0000259" key="1">
    <source>
        <dbReference type="Pfam" id="PF10021"/>
    </source>
</evidence>
<evidence type="ECO:0000313" key="3">
    <source>
        <dbReference type="Proteomes" id="UP000294847"/>
    </source>
</evidence>
<dbReference type="Gene3D" id="3.40.220.10">
    <property type="entry name" value="Leucine Aminopeptidase, subunit E, domain 1"/>
    <property type="match status" value="1"/>
</dbReference>
<dbReference type="PANTHER" id="PTHR35596">
    <property type="entry name" value="DUF2263 DOMAIN-CONTAINING PROTEIN"/>
    <property type="match status" value="1"/>
</dbReference>
<feature type="domain" description="Microbial-type PARG catalytic" evidence="1">
    <location>
        <begin position="112"/>
        <end position="217"/>
    </location>
</feature>
<accession>A0A4P7NGY8</accession>
<name>A0A4P7NGY8_PYROR</name>
<proteinExistence type="predicted"/>
<reference evidence="2 3" key="1">
    <citation type="journal article" date="2019" name="Mol. Biol. Evol.">
        <title>Blast fungal genomes show frequent chromosomal changes, gene gains and losses, and effector gene turnover.</title>
        <authorList>
            <person name="Gomez Luciano L.B."/>
            <person name="Jason Tsai I."/>
            <person name="Chuma I."/>
            <person name="Tosa Y."/>
            <person name="Chen Y.H."/>
            <person name="Li J.Y."/>
            <person name="Li M.Y."/>
            <person name="Jade Lu M.Y."/>
            <person name="Nakayashiki H."/>
            <person name="Li W.H."/>
        </authorList>
    </citation>
    <scope>NUCLEOTIDE SEQUENCE [LARGE SCALE GENOMIC DNA]</scope>
    <source>
        <strain evidence="2">MZ5-1-6</strain>
    </source>
</reference>
<dbReference type="PANTHER" id="PTHR35596:SF2">
    <property type="entry name" value="MICROBIAL-TYPE PARG CATALYTIC DOMAIN-CONTAINING PROTEIN"/>
    <property type="match status" value="1"/>
</dbReference>
<dbReference type="InterPro" id="IPR043472">
    <property type="entry name" value="Macro_dom-like"/>
</dbReference>
<dbReference type="EMBL" id="CP034207">
    <property type="protein sequence ID" value="QBZ61207.1"/>
    <property type="molecule type" value="Genomic_DNA"/>
</dbReference>
<sequence>MILLIIYKGRSTLPATISFPPHFSIHLLQSPYLPTRIRLKSRKFCQLSSFVLISGIAFIMSSSRAQAKSTSTSSRTFKPKASEVAHETKKSIIPRIQTHYADKWGTWSYYFQDPLAQVSVEPDPHANPTNFSVYVDDPVNYALHWLSHSEPGAPVAFICAANEKRPGGDWVTGVVGYEERLCRRSTLSATLSTAGPGSHMKDAYPISSVGGIFSPQVDRSEPLMEEQWQDIPVCSVPPVRWPKVNMTSGVLQYSFADERDLMREKITGALAICYSRGITNIVGTLKPAKIVVGDFGLGNGHRNPPSEVAQLWWEVTSSGPLQGRIHNIAFIFEDARQSTRSLILEDLAKKHRKNGGIIPLALANALREPPVSDYDEFLNMFGH</sequence>
<organism evidence="2 3">
    <name type="scientific">Pyricularia oryzae</name>
    <name type="common">Rice blast fungus</name>
    <name type="synonym">Magnaporthe oryzae</name>
    <dbReference type="NCBI Taxonomy" id="318829"/>
    <lineage>
        <taxon>Eukaryota</taxon>
        <taxon>Fungi</taxon>
        <taxon>Dikarya</taxon>
        <taxon>Ascomycota</taxon>
        <taxon>Pezizomycotina</taxon>
        <taxon>Sordariomycetes</taxon>
        <taxon>Sordariomycetidae</taxon>
        <taxon>Magnaporthales</taxon>
        <taxon>Pyriculariaceae</taxon>
        <taxon>Pyricularia</taxon>
    </lineage>
</organism>
<protein>
    <recommendedName>
        <fullName evidence="1">Microbial-type PARG catalytic domain-containing protein</fullName>
    </recommendedName>
</protein>
<dbReference type="Pfam" id="PF10021">
    <property type="entry name" value="PARG_cat_microb"/>
    <property type="match status" value="1"/>
</dbReference>
<dbReference type="InterPro" id="IPR019261">
    <property type="entry name" value="PARG_cat_microbial"/>
</dbReference>
<dbReference type="Proteomes" id="UP000294847">
    <property type="component" value="Chromosome 4"/>
</dbReference>
<gene>
    <name evidence="2" type="ORF">PoMZ_08155</name>
</gene>
<dbReference type="AlphaFoldDB" id="A0A4P7NGY8"/>